<feature type="transmembrane region" description="Helical" evidence="2">
    <location>
        <begin position="1042"/>
        <end position="1062"/>
    </location>
</feature>
<dbReference type="InterPro" id="IPR024862">
    <property type="entry name" value="TRPV"/>
</dbReference>
<keyword evidence="2" id="KW-0812">Transmembrane</keyword>
<dbReference type="PANTHER" id="PTHR10582">
    <property type="entry name" value="TRANSIENT RECEPTOR POTENTIAL ION CHANNEL PROTEIN"/>
    <property type="match status" value="1"/>
</dbReference>
<evidence type="ECO:0008006" key="5">
    <source>
        <dbReference type="Google" id="ProtNLM"/>
    </source>
</evidence>
<feature type="transmembrane region" description="Helical" evidence="2">
    <location>
        <begin position="125"/>
        <end position="150"/>
    </location>
</feature>
<keyword evidence="2" id="KW-0472">Membrane</keyword>
<dbReference type="GO" id="GO:0098703">
    <property type="term" value="P:calcium ion import across plasma membrane"/>
    <property type="evidence" value="ECO:0007669"/>
    <property type="project" value="TreeGrafter"/>
</dbReference>
<evidence type="ECO:0000313" key="4">
    <source>
        <dbReference type="Proteomes" id="UP000022910"/>
    </source>
</evidence>
<dbReference type="STRING" id="1432141.A0A015J738"/>
<accession>A0A015J738</accession>
<dbReference type="GO" id="GO:0005216">
    <property type="term" value="F:monoatomic ion channel activity"/>
    <property type="evidence" value="ECO:0007669"/>
    <property type="project" value="InterPro"/>
</dbReference>
<dbReference type="OrthoDB" id="2420368at2759"/>
<name>A0A015J738_RHIIW</name>
<keyword evidence="2" id="KW-1133">Transmembrane helix</keyword>
<feature type="transmembrane region" description="Helical" evidence="2">
    <location>
        <begin position="863"/>
        <end position="881"/>
    </location>
</feature>
<proteinExistence type="predicted"/>
<feature type="transmembrane region" description="Helical" evidence="2">
    <location>
        <begin position="829"/>
        <end position="851"/>
    </location>
</feature>
<feature type="transmembrane region" description="Helical" evidence="2">
    <location>
        <begin position="957"/>
        <end position="981"/>
    </location>
</feature>
<dbReference type="AlphaFoldDB" id="A0A015J738"/>
<evidence type="ECO:0000313" key="3">
    <source>
        <dbReference type="EMBL" id="EXX65377.1"/>
    </source>
</evidence>
<keyword evidence="1" id="KW-0677">Repeat</keyword>
<dbReference type="PANTHER" id="PTHR10582:SF2">
    <property type="entry name" value="INACTIVE"/>
    <property type="match status" value="1"/>
</dbReference>
<reference evidence="3 4" key="1">
    <citation type="submission" date="2014-02" db="EMBL/GenBank/DDBJ databases">
        <title>Single nucleus genome sequencing reveals high similarity among nuclei of an endomycorrhizal fungus.</title>
        <authorList>
            <person name="Lin K."/>
            <person name="Geurts R."/>
            <person name="Zhang Z."/>
            <person name="Limpens E."/>
            <person name="Saunders D.G."/>
            <person name="Mu D."/>
            <person name="Pang E."/>
            <person name="Cao H."/>
            <person name="Cha H."/>
            <person name="Lin T."/>
            <person name="Zhou Q."/>
            <person name="Shang Y."/>
            <person name="Li Y."/>
            <person name="Ivanov S."/>
            <person name="Sharma T."/>
            <person name="Velzen R.V."/>
            <person name="Ruijter N.D."/>
            <person name="Aanen D.K."/>
            <person name="Win J."/>
            <person name="Kamoun S."/>
            <person name="Bisseling T."/>
            <person name="Huang S."/>
        </authorList>
    </citation>
    <scope>NUCLEOTIDE SEQUENCE [LARGE SCALE GENOMIC DNA]</scope>
    <source>
        <strain evidence="4">DAOM197198w</strain>
    </source>
</reference>
<dbReference type="GO" id="GO:0005886">
    <property type="term" value="C:plasma membrane"/>
    <property type="evidence" value="ECO:0007669"/>
    <property type="project" value="TreeGrafter"/>
</dbReference>
<comment type="caution">
    <text evidence="3">The sequence shown here is derived from an EMBL/GenBank/DDBJ whole genome shotgun (WGS) entry which is preliminary data.</text>
</comment>
<keyword evidence="4" id="KW-1185">Reference proteome</keyword>
<dbReference type="HOGENOM" id="CLU_002898_2_0_1"/>
<feature type="transmembrane region" description="Helical" evidence="2">
    <location>
        <begin position="893"/>
        <end position="911"/>
    </location>
</feature>
<gene>
    <name evidence="3" type="ORF">RirG_133910</name>
</gene>
<evidence type="ECO:0000256" key="1">
    <source>
        <dbReference type="ARBA" id="ARBA00022737"/>
    </source>
</evidence>
<protein>
    <recommendedName>
        <fullName evidence="5">Ion transport domain-containing protein</fullName>
    </recommendedName>
</protein>
<evidence type="ECO:0000256" key="2">
    <source>
        <dbReference type="SAM" id="Phobius"/>
    </source>
</evidence>
<sequence>MNSAIVKNYVAISPDGSIIVKFNPGTDSTDPYILIKKVDTDDKMVDTDDKKITNIFDKNVLNVLNVLEWSLAVSDINGNYFFVAISYIIGEDVPPTTPSKSDKKPDKPVLIKAYFRKINDIFGPFIFFLLIILFIIPFICILPFVLYSLLYDRLFPPYNKRMFNNEVFEQFQLFLKPKKSENKGMIKIFRFDLSHLNSEKKDSESVSLSGITYPFNGVVGFLPSKNSTILVCMNYIRMQKFRINNKNKVSFEMIEKDSFLLPENLFNLFKELESSKDVERNWKYLLKSRYREFLMTDKGYNQQMQHIEIYNINTSQLVNVFYINREKTNEPEISIISNDSDLIGLNNEPGIFAISTDSDLFAYSYGDNNIITIYLMESGLEVVSKKFDCVLKIKFLEFIDENKKLFFIGEDTNGDMKFHIWLLTGCLDDLFIIEHNTSILSNYDYSLTKANGMVVFLDDKIKINILHNLIDNDSVKSMKSSSENLSNENFKTFKDLYLEIDDKSNPDLDDDETTVMNIACGLLVYSYNNRNDRKKIIDSKHVNEIIKFIKTFIKNHPDHWKLMEIQYPLMALLICARSISLIKFILFDKDSKAKNLHRPRSQYGSYPYHHESLKLSKLDNDLKLALSFCKDRDAVMLAYLLEYYSENSLSHIGWMINVTEILPELSKHKYANYVDLLYYKSCFGEMKYNFPNKRFKTVSFKQDLLEVYLPLTQLIPTNFVSLLTYSKYRKLRYDMLSDICMVPLPNFTTCPNEETDEEPEETGEFEKFWAVLKIFAKFLRKIFIPINPFRQNEQFSPFLQVEKNNSPFFYIPAMEAIINSRWNQTKTNWMIFLIKYFIFLVLYSYLTQMFLNNHENYSKTANIVMIVIFYYLGIDLSIVEFMRMKNNLTMLHIFDLCSTIFGITNLTLMFFVFDDEWIILLTSVTTLILWIEMLLWLRLFSGIAINIYIFGSILKIIIPFFAFMIVLTVGFGHSMFILFGYPSLVNLHPSVSTYTLNNGSENFTLTETEPDNPFDTPVDAILSAYYWNTLNFGNYDYWPLKLLAFLANIILVLVLLNMIIALMNDAFNKAKEDGRHGLSIFRSELIYDYEKLYSADSHKPLQTSKYICFRRDSNLMKEWLSKSEEIRKNKLYSWFNESLSSK</sequence>
<organism evidence="3 4">
    <name type="scientific">Rhizophagus irregularis (strain DAOM 197198w)</name>
    <name type="common">Glomus intraradices</name>
    <dbReference type="NCBI Taxonomy" id="1432141"/>
    <lineage>
        <taxon>Eukaryota</taxon>
        <taxon>Fungi</taxon>
        <taxon>Fungi incertae sedis</taxon>
        <taxon>Mucoromycota</taxon>
        <taxon>Glomeromycotina</taxon>
        <taxon>Glomeromycetes</taxon>
        <taxon>Glomerales</taxon>
        <taxon>Glomeraceae</taxon>
        <taxon>Rhizophagus</taxon>
    </lineage>
</organism>
<dbReference type="EMBL" id="JEMT01022345">
    <property type="protein sequence ID" value="EXX65377.1"/>
    <property type="molecule type" value="Genomic_DNA"/>
</dbReference>
<dbReference type="Proteomes" id="UP000022910">
    <property type="component" value="Unassembled WGS sequence"/>
</dbReference>